<name>A0A067SYX5_GALM3</name>
<evidence type="ECO:0000259" key="1">
    <source>
        <dbReference type="Pfam" id="PF12937"/>
    </source>
</evidence>
<gene>
    <name evidence="2" type="ORF">GALMADRAFT_247363</name>
</gene>
<protein>
    <recommendedName>
        <fullName evidence="1">F-box domain-containing protein</fullName>
    </recommendedName>
</protein>
<dbReference type="HOGENOM" id="CLU_723706_0_0_1"/>
<dbReference type="Proteomes" id="UP000027222">
    <property type="component" value="Unassembled WGS sequence"/>
</dbReference>
<dbReference type="Gene3D" id="3.80.10.10">
    <property type="entry name" value="Ribonuclease Inhibitor"/>
    <property type="match status" value="1"/>
</dbReference>
<dbReference type="PANTHER" id="PTHR13318:SF95">
    <property type="entry name" value="F-BOX PROTEIN YLR352W"/>
    <property type="match status" value="1"/>
</dbReference>
<dbReference type="InterPro" id="IPR001810">
    <property type="entry name" value="F-box_dom"/>
</dbReference>
<dbReference type="SUPFAM" id="SSF81383">
    <property type="entry name" value="F-box domain"/>
    <property type="match status" value="1"/>
</dbReference>
<reference evidence="3" key="1">
    <citation type="journal article" date="2014" name="Proc. Natl. Acad. Sci. U.S.A.">
        <title>Extensive sampling of basidiomycete genomes demonstrates inadequacy of the white-rot/brown-rot paradigm for wood decay fungi.</title>
        <authorList>
            <person name="Riley R."/>
            <person name="Salamov A.A."/>
            <person name="Brown D.W."/>
            <person name="Nagy L.G."/>
            <person name="Floudas D."/>
            <person name="Held B.W."/>
            <person name="Levasseur A."/>
            <person name="Lombard V."/>
            <person name="Morin E."/>
            <person name="Otillar R."/>
            <person name="Lindquist E.A."/>
            <person name="Sun H."/>
            <person name="LaButti K.M."/>
            <person name="Schmutz J."/>
            <person name="Jabbour D."/>
            <person name="Luo H."/>
            <person name="Baker S.E."/>
            <person name="Pisabarro A.G."/>
            <person name="Walton J.D."/>
            <person name="Blanchette R.A."/>
            <person name="Henrissat B."/>
            <person name="Martin F."/>
            <person name="Cullen D."/>
            <person name="Hibbett D.S."/>
            <person name="Grigoriev I.V."/>
        </authorList>
    </citation>
    <scope>NUCLEOTIDE SEQUENCE [LARGE SCALE GENOMIC DNA]</scope>
    <source>
        <strain evidence="3">CBS 339.88</strain>
    </source>
</reference>
<dbReference type="InterPro" id="IPR032675">
    <property type="entry name" value="LRR_dom_sf"/>
</dbReference>
<organism evidence="2 3">
    <name type="scientific">Galerina marginata (strain CBS 339.88)</name>
    <dbReference type="NCBI Taxonomy" id="685588"/>
    <lineage>
        <taxon>Eukaryota</taxon>
        <taxon>Fungi</taxon>
        <taxon>Dikarya</taxon>
        <taxon>Basidiomycota</taxon>
        <taxon>Agaricomycotina</taxon>
        <taxon>Agaricomycetes</taxon>
        <taxon>Agaricomycetidae</taxon>
        <taxon>Agaricales</taxon>
        <taxon>Agaricineae</taxon>
        <taxon>Strophariaceae</taxon>
        <taxon>Galerina</taxon>
    </lineage>
</organism>
<dbReference type="PANTHER" id="PTHR13318">
    <property type="entry name" value="PARTNER OF PAIRED, ISOFORM B-RELATED"/>
    <property type="match status" value="1"/>
</dbReference>
<dbReference type="OrthoDB" id="3048716at2759"/>
<dbReference type="SUPFAM" id="SSF52047">
    <property type="entry name" value="RNI-like"/>
    <property type="match status" value="1"/>
</dbReference>
<feature type="domain" description="F-box" evidence="1">
    <location>
        <begin position="5"/>
        <end position="44"/>
    </location>
</feature>
<dbReference type="InterPro" id="IPR036047">
    <property type="entry name" value="F-box-like_dom_sf"/>
</dbReference>
<dbReference type="Pfam" id="PF12937">
    <property type="entry name" value="F-box-like"/>
    <property type="match status" value="1"/>
</dbReference>
<evidence type="ECO:0000313" key="3">
    <source>
        <dbReference type="Proteomes" id="UP000027222"/>
    </source>
</evidence>
<dbReference type="AlphaFoldDB" id="A0A067SYX5"/>
<dbReference type="EMBL" id="KL142379">
    <property type="protein sequence ID" value="KDR76150.1"/>
    <property type="molecule type" value="Genomic_DNA"/>
</dbReference>
<proteinExistence type="predicted"/>
<keyword evidence="3" id="KW-1185">Reference proteome</keyword>
<accession>A0A067SYX5</accession>
<dbReference type="GO" id="GO:0019005">
    <property type="term" value="C:SCF ubiquitin ligase complex"/>
    <property type="evidence" value="ECO:0007669"/>
    <property type="project" value="TreeGrafter"/>
</dbReference>
<dbReference type="GO" id="GO:0031146">
    <property type="term" value="P:SCF-dependent proteasomal ubiquitin-dependent protein catabolic process"/>
    <property type="evidence" value="ECO:0007669"/>
    <property type="project" value="TreeGrafter"/>
</dbReference>
<dbReference type="Gene3D" id="1.20.1280.50">
    <property type="match status" value="1"/>
</dbReference>
<evidence type="ECO:0000313" key="2">
    <source>
        <dbReference type="EMBL" id="KDR76150.1"/>
    </source>
</evidence>
<sequence length="382" mass="42477">MTHFTSLPTELILKIFHLASIGQPQSFRASLSLVCKDWLDIAREVLFENAEIRVRGTDSAVPPPDFAHRIKNLVFQVDDKYVEDRVTDEENPESDYGFQFPEIYTELARAATSISSLTFSTSSNSYVAFPDKLLEHVSPKNITHLSISGYNGIPVKTIFQVCYNLENLVLDGVFFLPLRNPKTLKLPPRRISHFHLNVWSFGQYIKPVFEAMKDSISSLSFGISQSGRLQVALQIVGQNLKSLTLLRPEAPPGTESPFPPSLLGALMTIKPECPNLEQLSLDAEFDWSTDPLALLLNLPPSLKSLSISKCHDISTHIVSALRQPDWLPQLTELRVGFASSAEGGGGPIGRDLAMELCSKRGIRIRGKSTFMRVKTPKATVEE</sequence>